<comment type="function">
    <text evidence="10">Catalyzes the reversible transamination between alanine and 2-oxoglutarate to form pyruvate and glutamate.</text>
</comment>
<dbReference type="InterPro" id="IPR045088">
    <property type="entry name" value="ALAT1/2-like"/>
</dbReference>
<evidence type="ECO:0000256" key="5">
    <source>
        <dbReference type="ARBA" id="ARBA00022898"/>
    </source>
</evidence>
<dbReference type="InterPro" id="IPR015422">
    <property type="entry name" value="PyrdxlP-dep_Trfase_small"/>
</dbReference>
<dbReference type="InterPro" id="IPR015424">
    <property type="entry name" value="PyrdxlP-dep_Trfase"/>
</dbReference>
<dbReference type="STRING" id="94237.ENSMMOP00000020386"/>
<reference evidence="15" key="1">
    <citation type="submission" date="2025-08" db="UniProtKB">
        <authorList>
            <consortium name="Ensembl"/>
        </authorList>
    </citation>
    <scope>IDENTIFICATION</scope>
</reference>
<evidence type="ECO:0000256" key="6">
    <source>
        <dbReference type="ARBA" id="ARBA00025708"/>
    </source>
</evidence>
<dbReference type="FunFam" id="1.10.287.1970:FF:000001">
    <property type="entry name" value="Alanine aminotransferase 2"/>
    <property type="match status" value="1"/>
</dbReference>
<evidence type="ECO:0000256" key="4">
    <source>
        <dbReference type="ARBA" id="ARBA00022679"/>
    </source>
</evidence>
<dbReference type="InterPro" id="IPR004839">
    <property type="entry name" value="Aminotransferase_I/II_large"/>
</dbReference>
<evidence type="ECO:0000256" key="11">
    <source>
        <dbReference type="ARBA" id="ARBA00076221"/>
    </source>
</evidence>
<dbReference type="SUPFAM" id="SSF53383">
    <property type="entry name" value="PLP-dependent transferases"/>
    <property type="match status" value="1"/>
</dbReference>
<dbReference type="GO" id="GO:0042853">
    <property type="term" value="P:L-alanine catabolic process"/>
    <property type="evidence" value="ECO:0007669"/>
    <property type="project" value="UniProtKB-UniPathway"/>
</dbReference>
<dbReference type="GO" id="GO:0030170">
    <property type="term" value="F:pyridoxal phosphate binding"/>
    <property type="evidence" value="ECO:0007669"/>
    <property type="project" value="InterPro"/>
</dbReference>
<dbReference type="FunFam" id="3.90.1150.10:FF:000345">
    <property type="entry name" value="Alanine aminotransferase 2"/>
    <property type="match status" value="1"/>
</dbReference>
<keyword evidence="16" id="KW-1185">Reference proteome</keyword>
<dbReference type="FunFam" id="3.40.640.10:FF:000226">
    <property type="entry name" value="Alanine aminotransferase 2"/>
    <property type="match status" value="1"/>
</dbReference>
<sequence>MHRMRLLIPWYPRVPLRTESLYFARWSSTGPPEQRGLMRFSTAEAAAKTGPPGRLREKTLTMATLNPQVKAVEYAVRGPIVIKAGDIERGLQQGVKQPFTEVIKANIGDSHAMGQQPITFVRQVVALCCFPELMDSPAFPEDAKQRARRILQDCGGQSLGAYSASQGVDCVRQDIAEYITQRDRGVPSDWNDVYLTTGASDGIMSILKLLVSGEGRSRTGVMIPIPQYPLYSAAISELEAVHINYYLDEANCWALDIEELHRAYLTAKQHCKPRVLCIINPGNPTGQVQSKKCIEDVLHFAYEENLFVMADEVYQDNVYSSDFQFHSFKKVLYEMGPKYFNNVELASFHSTSKGYTGECGFRGGYMEVLNMDPQVKAQLIKLLSVRLCPPVSGQAAMDVIVNPPKEHEPSYAQFTKEKSSILDALAHKARLTEQILNSVPGIKCNPVQGAMYAFPQIFIPPQAIQEAQALSLAPDMLYCLKLLEETGICVVPGSGFGQKEGTYHFRMTILPTPEKLKVLLQKLKEFHLRFLEKYSQQEAQMTSSSQQMSKQPD</sequence>
<dbReference type="GO" id="GO:0005737">
    <property type="term" value="C:cytoplasm"/>
    <property type="evidence" value="ECO:0007669"/>
    <property type="project" value="UniProtKB-ARBA"/>
</dbReference>
<dbReference type="UniPathway" id="UPA00528">
    <property type="reaction ID" value="UER00586"/>
</dbReference>
<dbReference type="Gene3D" id="1.10.287.1970">
    <property type="match status" value="1"/>
</dbReference>
<comment type="cofactor">
    <cofactor evidence="1">
        <name>pyridoxal 5'-phosphate</name>
        <dbReference type="ChEBI" id="CHEBI:597326"/>
    </cofactor>
</comment>
<evidence type="ECO:0000313" key="16">
    <source>
        <dbReference type="Proteomes" id="UP000261620"/>
    </source>
</evidence>
<keyword evidence="4" id="KW-0808">Transferase</keyword>
<dbReference type="Proteomes" id="UP000261620">
    <property type="component" value="Unplaced"/>
</dbReference>
<evidence type="ECO:0000256" key="7">
    <source>
        <dbReference type="ARBA" id="ARBA00025785"/>
    </source>
</evidence>
<feature type="domain" description="Aminotransferase class I/classII large" evidence="14">
    <location>
        <begin position="142"/>
        <end position="523"/>
    </location>
</feature>
<accession>A0A3Q3XD15</accession>
<evidence type="ECO:0000259" key="14">
    <source>
        <dbReference type="Pfam" id="PF00155"/>
    </source>
</evidence>
<comment type="subunit">
    <text evidence="2">Homodimer.</text>
</comment>
<dbReference type="CDD" id="cd00609">
    <property type="entry name" value="AAT_like"/>
    <property type="match status" value="1"/>
</dbReference>
<evidence type="ECO:0000256" key="1">
    <source>
        <dbReference type="ARBA" id="ARBA00001933"/>
    </source>
</evidence>
<evidence type="ECO:0000256" key="12">
    <source>
        <dbReference type="ARBA" id="ARBA00080230"/>
    </source>
</evidence>
<comment type="pathway">
    <text evidence="6">Amino-acid degradation; L-alanine degradation via transaminase pathway; pyruvate from L-alanine: step 1/1.</text>
</comment>
<comment type="similarity">
    <text evidence="7">Belongs to the class-I pyridoxal-phosphate-dependent aminotransferase family. Alanine aminotransferase subfamily.</text>
</comment>
<dbReference type="Gene3D" id="3.40.640.10">
    <property type="entry name" value="Type I PLP-dependent aspartate aminotransferase-like (Major domain)"/>
    <property type="match status" value="1"/>
</dbReference>
<dbReference type="Gene3D" id="3.90.1150.10">
    <property type="entry name" value="Aspartate Aminotransferase, domain 1"/>
    <property type="match status" value="1"/>
</dbReference>
<dbReference type="PANTHER" id="PTHR11751">
    <property type="entry name" value="ALANINE AMINOTRANSFERASE"/>
    <property type="match status" value="1"/>
</dbReference>
<dbReference type="EC" id="2.6.1.2" evidence="8"/>
<evidence type="ECO:0000256" key="8">
    <source>
        <dbReference type="ARBA" id="ARBA00026106"/>
    </source>
</evidence>
<evidence type="ECO:0000256" key="3">
    <source>
        <dbReference type="ARBA" id="ARBA00022576"/>
    </source>
</evidence>
<reference evidence="15" key="2">
    <citation type="submission" date="2025-09" db="UniProtKB">
        <authorList>
            <consortium name="Ensembl"/>
        </authorList>
    </citation>
    <scope>IDENTIFICATION</scope>
</reference>
<dbReference type="OMA" id="EAETHGM"/>
<keyword evidence="5" id="KW-0663">Pyridoxal phosphate</keyword>
<dbReference type="AlphaFoldDB" id="A0A3Q3XD15"/>
<evidence type="ECO:0000256" key="10">
    <source>
        <dbReference type="ARBA" id="ARBA00053077"/>
    </source>
</evidence>
<evidence type="ECO:0000256" key="2">
    <source>
        <dbReference type="ARBA" id="ARBA00011738"/>
    </source>
</evidence>
<comment type="catalytic activity">
    <reaction evidence="9">
        <text>L-alanine + 2-oxoglutarate = pyruvate + L-glutamate</text>
        <dbReference type="Rhea" id="RHEA:19453"/>
        <dbReference type="ChEBI" id="CHEBI:15361"/>
        <dbReference type="ChEBI" id="CHEBI:16810"/>
        <dbReference type="ChEBI" id="CHEBI:29985"/>
        <dbReference type="ChEBI" id="CHEBI:57972"/>
        <dbReference type="EC" id="2.6.1.2"/>
    </reaction>
</comment>
<name>A0A3Q3XD15_MOLML</name>
<organism evidence="15 16">
    <name type="scientific">Mola mola</name>
    <name type="common">Ocean sunfish</name>
    <name type="synonym">Tetraodon mola</name>
    <dbReference type="NCBI Taxonomy" id="94237"/>
    <lineage>
        <taxon>Eukaryota</taxon>
        <taxon>Metazoa</taxon>
        <taxon>Chordata</taxon>
        <taxon>Craniata</taxon>
        <taxon>Vertebrata</taxon>
        <taxon>Euteleostomi</taxon>
        <taxon>Actinopterygii</taxon>
        <taxon>Neopterygii</taxon>
        <taxon>Teleostei</taxon>
        <taxon>Neoteleostei</taxon>
        <taxon>Acanthomorphata</taxon>
        <taxon>Eupercaria</taxon>
        <taxon>Tetraodontiformes</taxon>
        <taxon>Molidae</taxon>
        <taxon>Mola</taxon>
    </lineage>
</organism>
<evidence type="ECO:0000256" key="9">
    <source>
        <dbReference type="ARBA" id="ARBA00047412"/>
    </source>
</evidence>
<proteinExistence type="inferred from homology"/>
<protein>
    <recommendedName>
        <fullName evidence="8">alanine transaminase</fullName>
        <ecNumber evidence="8">2.6.1.2</ecNumber>
    </recommendedName>
    <alternativeName>
        <fullName evidence="12">Glutamate pyruvate transaminase 2</fullName>
    </alternativeName>
    <alternativeName>
        <fullName evidence="11">Glutamic--alanine transaminase 2</fullName>
    </alternativeName>
    <alternativeName>
        <fullName evidence="13">Glutamic--pyruvic transaminase 2</fullName>
    </alternativeName>
</protein>
<dbReference type="GO" id="GO:0004021">
    <property type="term" value="F:L-alanine:2-oxoglutarate aminotransferase activity"/>
    <property type="evidence" value="ECO:0007669"/>
    <property type="project" value="UniProtKB-EC"/>
</dbReference>
<dbReference type="Pfam" id="PF00155">
    <property type="entry name" value="Aminotran_1_2"/>
    <property type="match status" value="1"/>
</dbReference>
<dbReference type="Ensembl" id="ENSMMOT00000020722.1">
    <property type="protein sequence ID" value="ENSMMOP00000020386.1"/>
    <property type="gene ID" value="ENSMMOG00000015490.1"/>
</dbReference>
<evidence type="ECO:0000256" key="13">
    <source>
        <dbReference type="ARBA" id="ARBA00082840"/>
    </source>
</evidence>
<keyword evidence="3" id="KW-0032">Aminotransferase</keyword>
<evidence type="ECO:0000313" key="15">
    <source>
        <dbReference type="Ensembl" id="ENSMMOP00000020386.1"/>
    </source>
</evidence>
<dbReference type="PANTHER" id="PTHR11751:SF311">
    <property type="entry name" value="ALANINE AMINOTRANSFERASE 2"/>
    <property type="match status" value="1"/>
</dbReference>
<dbReference type="InterPro" id="IPR015421">
    <property type="entry name" value="PyrdxlP-dep_Trfase_major"/>
</dbReference>